<evidence type="ECO:0008006" key="4">
    <source>
        <dbReference type="Google" id="ProtNLM"/>
    </source>
</evidence>
<dbReference type="EMBL" id="CP060025">
    <property type="protein sequence ID" value="QNG79018.1"/>
    <property type="molecule type" value="Genomic_DNA"/>
</dbReference>
<proteinExistence type="predicted"/>
<keyword evidence="1" id="KW-0812">Transmembrane</keyword>
<evidence type="ECO:0000313" key="2">
    <source>
        <dbReference type="EMBL" id="QNG79018.1"/>
    </source>
</evidence>
<organism evidence="2 3">
    <name type="scientific">Stenotrophomonas maltophilia</name>
    <name type="common">Pseudomonas maltophilia</name>
    <name type="synonym">Xanthomonas maltophilia</name>
    <dbReference type="NCBI Taxonomy" id="40324"/>
    <lineage>
        <taxon>Bacteria</taxon>
        <taxon>Pseudomonadati</taxon>
        <taxon>Pseudomonadota</taxon>
        <taxon>Gammaproteobacteria</taxon>
        <taxon>Lysobacterales</taxon>
        <taxon>Lysobacteraceae</taxon>
        <taxon>Stenotrophomonas</taxon>
        <taxon>Stenotrophomonas maltophilia group</taxon>
    </lineage>
</organism>
<protein>
    <recommendedName>
        <fullName evidence="4">Transmembrane protein</fullName>
    </recommendedName>
</protein>
<keyword evidence="1" id="KW-0472">Membrane</keyword>
<feature type="transmembrane region" description="Helical" evidence="1">
    <location>
        <begin position="12"/>
        <end position="29"/>
    </location>
</feature>
<sequence length="110" mass="11548">MPVAATSPATALMWIAVTLAAATALAWVLRRPNAQATWPRTGFGVALLVFCAALALQLAMDLGSGHSSLHLRLHRGINAGSPVGLRTMVACYLAALAASGWGAWTLLRRR</sequence>
<accession>A0AAX1IGI2</accession>
<reference evidence="2 3" key="1">
    <citation type="submission" date="2020-08" db="EMBL/GenBank/DDBJ databases">
        <title>Phenotypic and transcriptomic analysis of seven clinical Stenotrophomonas maltophilia isolates identify a small set of shared and commonly regulated genes involved in biofilm lifestyle.</title>
        <authorList>
            <person name="Alio I."/>
            <person name="Gudzuhn M."/>
            <person name="Streit W."/>
        </authorList>
    </citation>
    <scope>NUCLEOTIDE SEQUENCE [LARGE SCALE GENOMIC DNA]</scope>
    <source>
        <strain evidence="2 3">UHH_SKK55</strain>
    </source>
</reference>
<name>A0AAX1IGI2_STEMA</name>
<feature type="transmembrane region" description="Helical" evidence="1">
    <location>
        <begin position="41"/>
        <end position="63"/>
    </location>
</feature>
<evidence type="ECO:0000313" key="3">
    <source>
        <dbReference type="Proteomes" id="UP000515598"/>
    </source>
</evidence>
<feature type="transmembrane region" description="Helical" evidence="1">
    <location>
        <begin position="83"/>
        <end position="107"/>
    </location>
</feature>
<dbReference type="AlphaFoldDB" id="A0AAX1IGI2"/>
<dbReference type="RefSeq" id="WP_229298503.1">
    <property type="nucleotide sequence ID" value="NZ_CP040433.1"/>
</dbReference>
<gene>
    <name evidence="2" type="ORF">GPNADHDJ_03245</name>
</gene>
<evidence type="ECO:0000256" key="1">
    <source>
        <dbReference type="SAM" id="Phobius"/>
    </source>
</evidence>
<dbReference type="Proteomes" id="UP000515598">
    <property type="component" value="Chromosome"/>
</dbReference>
<keyword evidence="1" id="KW-1133">Transmembrane helix</keyword>